<evidence type="ECO:0000259" key="4">
    <source>
        <dbReference type="Pfam" id="PF24859"/>
    </source>
</evidence>
<dbReference type="InterPro" id="IPR024064">
    <property type="entry name" value="FdhE-like_sf"/>
</dbReference>
<dbReference type="Proteomes" id="UP000241247">
    <property type="component" value="Unassembled WGS sequence"/>
</dbReference>
<dbReference type="GO" id="GO:0005829">
    <property type="term" value="C:cytosol"/>
    <property type="evidence" value="ECO:0007669"/>
    <property type="project" value="TreeGrafter"/>
</dbReference>
<dbReference type="PIRSF" id="PIRSF018296">
    <property type="entry name" value="Format_dh_formtn"/>
    <property type="match status" value="1"/>
</dbReference>
<keyword evidence="7" id="KW-1185">Reference proteome</keyword>
<evidence type="ECO:0000259" key="5">
    <source>
        <dbReference type="Pfam" id="PF24860"/>
    </source>
</evidence>
<dbReference type="RefSeq" id="WP_108002864.1">
    <property type="nucleotide sequence ID" value="NZ_JBHEEX010000013.1"/>
</dbReference>
<dbReference type="GO" id="GO:0051604">
    <property type="term" value="P:protein maturation"/>
    <property type="evidence" value="ECO:0007669"/>
    <property type="project" value="TreeGrafter"/>
</dbReference>
<feature type="domain" description="FdhE central" evidence="4">
    <location>
        <begin position="186"/>
        <end position="224"/>
    </location>
</feature>
<dbReference type="Gene3D" id="3.90.1670.10">
    <property type="entry name" value="FdhE-like domain"/>
    <property type="match status" value="1"/>
</dbReference>
<evidence type="ECO:0000256" key="2">
    <source>
        <dbReference type="HAMAP-Rule" id="MF_00611"/>
    </source>
</evidence>
<dbReference type="NCBIfam" id="TIGR01562">
    <property type="entry name" value="FdhE"/>
    <property type="match status" value="1"/>
</dbReference>
<keyword evidence="1 2" id="KW-0963">Cytoplasm</keyword>
<name>A0A2T5B808_MYCDI</name>
<sequence length="306" mass="32747">MSGSRLEPDPSMVGGVPKALFALMPDPSRLFKVRADRLEVLADGSRLGPYLRFLAAIVRIQGELASTLPELPPIDPEQLARARANAMPPIDRSAMATSPDFRQMLDQFLNAADALEKPDAAAEALAQVRGADEETLAWLIGNVISDDLPGDSLAHHLYIAAAVQVHAARIAAGLDGGRLVPIRIGVCPACGGKPVASMVVGFQPAEGVRYACCSCCATMWNEVRIKCLACGSTKGIGYRAVETGDEEATVKAEVCDSCHSWVKILYQNKNPSIEAVADDVASLGLDLLMKDTEYRRAGFDPFMMGY</sequence>
<dbReference type="PANTHER" id="PTHR37689">
    <property type="entry name" value="PROTEIN FDHE"/>
    <property type="match status" value="1"/>
</dbReference>
<comment type="similarity">
    <text evidence="2">Belongs to the FdhE family.</text>
</comment>
<dbReference type="SUPFAM" id="SSF144020">
    <property type="entry name" value="FdhE-like"/>
    <property type="match status" value="1"/>
</dbReference>
<comment type="subcellular location">
    <subcellularLocation>
        <location evidence="2">Cytoplasm</location>
    </subcellularLocation>
</comment>
<dbReference type="InterPro" id="IPR006452">
    <property type="entry name" value="Formate_DH_accessory"/>
</dbReference>
<proteinExistence type="inferred from homology"/>
<dbReference type="PANTHER" id="PTHR37689:SF1">
    <property type="entry name" value="PROTEIN FDHE"/>
    <property type="match status" value="1"/>
</dbReference>
<dbReference type="Pfam" id="PF24860">
    <property type="entry name" value="FdhE_C"/>
    <property type="match status" value="1"/>
</dbReference>
<evidence type="ECO:0000313" key="6">
    <source>
        <dbReference type="EMBL" id="PTM95122.1"/>
    </source>
</evidence>
<comment type="caution">
    <text evidence="6">The sequence shown here is derived from an EMBL/GenBank/DDBJ whole genome shotgun (WGS) entry which is preliminary data.</text>
</comment>
<gene>
    <name evidence="2" type="primary">fdhE</name>
    <name evidence="6" type="ORF">C7449_104187</name>
</gene>
<dbReference type="InterPro" id="IPR056797">
    <property type="entry name" value="FdhE_central"/>
</dbReference>
<reference evidence="6 7" key="1">
    <citation type="submission" date="2018-04" db="EMBL/GenBank/DDBJ databases">
        <title>Genomic Encyclopedia of Type Strains, Phase IV (KMG-IV): sequencing the most valuable type-strain genomes for metagenomic binning, comparative biology and taxonomic classification.</title>
        <authorList>
            <person name="Goeker M."/>
        </authorList>
    </citation>
    <scope>NUCLEOTIDE SEQUENCE [LARGE SCALE GENOMIC DNA]</scope>
    <source>
        <strain evidence="6 7">DSM 7138</strain>
    </source>
</reference>
<accession>A0A2T5B808</accession>
<dbReference type="Pfam" id="PF04216">
    <property type="entry name" value="FdhE_N"/>
    <property type="match status" value="1"/>
</dbReference>
<dbReference type="EMBL" id="PZZZ01000004">
    <property type="protein sequence ID" value="PTM95122.1"/>
    <property type="molecule type" value="Genomic_DNA"/>
</dbReference>
<evidence type="ECO:0000259" key="3">
    <source>
        <dbReference type="Pfam" id="PF04216"/>
    </source>
</evidence>
<dbReference type="OrthoDB" id="9794151at2"/>
<dbReference type="InterPro" id="IPR056796">
    <property type="entry name" value="FdhE_C"/>
</dbReference>
<protein>
    <recommendedName>
        <fullName evidence="2">Protein FdhE homolog</fullName>
    </recommendedName>
</protein>
<dbReference type="HAMAP" id="MF_00611">
    <property type="entry name" value="FdeH"/>
    <property type="match status" value="1"/>
</dbReference>
<dbReference type="AlphaFoldDB" id="A0A2T5B808"/>
<dbReference type="CDD" id="cd16341">
    <property type="entry name" value="FdhE"/>
    <property type="match status" value="1"/>
</dbReference>
<dbReference type="GO" id="GO:0008199">
    <property type="term" value="F:ferric iron binding"/>
    <property type="evidence" value="ECO:0007669"/>
    <property type="project" value="TreeGrafter"/>
</dbReference>
<evidence type="ECO:0000256" key="1">
    <source>
        <dbReference type="ARBA" id="ARBA00022490"/>
    </source>
</evidence>
<organism evidence="6 7">
    <name type="scientific">Mycoplana dimorpha</name>
    <dbReference type="NCBI Taxonomy" id="28320"/>
    <lineage>
        <taxon>Bacteria</taxon>
        <taxon>Pseudomonadati</taxon>
        <taxon>Pseudomonadota</taxon>
        <taxon>Alphaproteobacteria</taxon>
        <taxon>Hyphomicrobiales</taxon>
        <taxon>Rhizobiaceae</taxon>
        <taxon>Mycoplana</taxon>
    </lineage>
</organism>
<dbReference type="Pfam" id="PF24859">
    <property type="entry name" value="FdhE_central"/>
    <property type="match status" value="1"/>
</dbReference>
<dbReference type="InterPro" id="IPR056774">
    <property type="entry name" value="FdhE_N"/>
</dbReference>
<feature type="domain" description="FdhE C-terminal" evidence="5">
    <location>
        <begin position="225"/>
        <end position="303"/>
    </location>
</feature>
<evidence type="ECO:0000313" key="7">
    <source>
        <dbReference type="Proteomes" id="UP000241247"/>
    </source>
</evidence>
<feature type="domain" description="FdhE N-terminal" evidence="3">
    <location>
        <begin position="21"/>
        <end position="182"/>
    </location>
</feature>
<comment type="function">
    <text evidence="2">Necessary for formate dehydrogenase activity.</text>
</comment>